<proteinExistence type="predicted"/>
<reference evidence="5 6" key="1">
    <citation type="submission" date="2023-06" db="EMBL/GenBank/DDBJ databases">
        <title>Identification and characterization of horizontal gene transfer across gut microbiota members of farm animals based on homology search.</title>
        <authorList>
            <person name="Schwarzerova J."/>
            <person name="Nykrynova M."/>
            <person name="Jureckova K."/>
            <person name="Cejkova D."/>
            <person name="Rychlik I."/>
        </authorList>
    </citation>
    <scope>NUCLEOTIDE SEQUENCE [LARGE SCALE GENOMIC DNA]</scope>
    <source>
        <strain evidence="5 6">ET340</strain>
    </source>
</reference>
<dbReference type="PANTHER" id="PTHR32347:SF14">
    <property type="entry name" value="EFFLUX SYSTEM COMPONENT YKNX-RELATED"/>
    <property type="match status" value="1"/>
</dbReference>
<comment type="subcellular location">
    <subcellularLocation>
        <location evidence="1">Cell envelope</location>
    </subcellularLocation>
</comment>
<evidence type="ECO:0000313" key="5">
    <source>
        <dbReference type="EMBL" id="MDM8200437.1"/>
    </source>
</evidence>
<dbReference type="EMBL" id="JAUDCL010000004">
    <property type="protein sequence ID" value="MDM8200437.1"/>
    <property type="molecule type" value="Genomic_DNA"/>
</dbReference>
<organism evidence="5 6">
    <name type="scientific">Allofournierella massiliensis</name>
    <dbReference type="NCBI Taxonomy" id="1650663"/>
    <lineage>
        <taxon>Bacteria</taxon>
        <taxon>Bacillati</taxon>
        <taxon>Bacillota</taxon>
        <taxon>Clostridia</taxon>
        <taxon>Eubacteriales</taxon>
        <taxon>Oscillospiraceae</taxon>
        <taxon>Allofournierella</taxon>
    </lineage>
</organism>
<name>A0ABT7UNG6_9FIRM</name>
<protein>
    <submittedName>
        <fullName evidence="5">HlyD family efflux transporter periplasmic adaptor subunit</fullName>
    </submittedName>
</protein>
<sequence>MAIKIFSPILKHKRAAAAILVVAILAAGGTFTLRARISASKDNTEENLAYARTVFLKKEDLNESVNVSGVVQSAQVSSVTTGLSNKVTALNVKVGDQVNKGDVICTLDDTDIRKAIQDKEKEIGEEKQRLQDAYNKAAAQVEEARRAKDNEKKNQDTLVEAARAARDKAASALSAVTPAYDAAKANYQVMEQAVSGAQREVDAATDARQKAYDAWIAAGGATEGDAYLAYQNADTVLNEKNAALESARTLYSYDSYTQAYNTAKEAYDAAAAERDTAENAYKQADAARFQALDACDTTINTALTALQDADKQLKKGVDSKALDDLKKSLEDTVLKAETSGKITDLKVNVGSICKGDVATIQSTDQLVLSVSIPEYAINKVKVGMPATITSDAASGAIQGTVSRISPTAGSGDGESSGSSSGFAADIAIQTPENIFIGSKAKAEIILASKSNVYSVPLDAVTAGDDGQDVIYVRQGEGTFSPVTVTTGMKNDYAIEVSGASLQDGLEVLADASQMPDTGAPMPMGDADSSSAETSASAESTSTGEVAE</sequence>
<reference evidence="6" key="2">
    <citation type="submission" date="2023-06" db="EMBL/GenBank/DDBJ databases">
        <title>Identification and characterization of horizontal gene transfer across gut microbiota members of farm animals based on homology search.</title>
        <authorList>
            <person name="Zeman M."/>
            <person name="Kubasova T."/>
            <person name="Jahodarova E."/>
            <person name="Nykrynova M."/>
            <person name="Rychlik I."/>
        </authorList>
    </citation>
    <scope>NUCLEOTIDE SEQUENCE [LARGE SCALE GENOMIC DNA]</scope>
    <source>
        <strain evidence="6">ET340</strain>
    </source>
</reference>
<keyword evidence="2 3" id="KW-0175">Coiled coil</keyword>
<dbReference type="Gene3D" id="2.40.420.20">
    <property type="match status" value="1"/>
</dbReference>
<dbReference type="Proteomes" id="UP001529380">
    <property type="component" value="Unassembled WGS sequence"/>
</dbReference>
<evidence type="ECO:0000256" key="3">
    <source>
        <dbReference type="SAM" id="Coils"/>
    </source>
</evidence>
<keyword evidence="6" id="KW-1185">Reference proteome</keyword>
<dbReference type="RefSeq" id="WP_289599250.1">
    <property type="nucleotide sequence ID" value="NZ_JAUDCL010000004.1"/>
</dbReference>
<gene>
    <name evidence="5" type="ORF">QUW08_03880</name>
</gene>
<evidence type="ECO:0000256" key="1">
    <source>
        <dbReference type="ARBA" id="ARBA00004196"/>
    </source>
</evidence>
<comment type="caution">
    <text evidence="5">The sequence shown here is derived from an EMBL/GenBank/DDBJ whole genome shotgun (WGS) entry which is preliminary data.</text>
</comment>
<dbReference type="InterPro" id="IPR050465">
    <property type="entry name" value="UPF0194_transport"/>
</dbReference>
<evidence type="ECO:0000256" key="4">
    <source>
        <dbReference type="SAM" id="MobiDB-lite"/>
    </source>
</evidence>
<accession>A0ABT7UNG6</accession>
<dbReference type="PANTHER" id="PTHR32347">
    <property type="entry name" value="EFFLUX SYSTEM COMPONENT YKNX-RELATED"/>
    <property type="match status" value="1"/>
</dbReference>
<feature type="region of interest" description="Disordered" evidence="4">
    <location>
        <begin position="513"/>
        <end position="547"/>
    </location>
</feature>
<feature type="compositionally biased region" description="Low complexity" evidence="4">
    <location>
        <begin position="528"/>
        <end position="547"/>
    </location>
</feature>
<feature type="coiled-coil region" evidence="3">
    <location>
        <begin position="260"/>
        <end position="287"/>
    </location>
</feature>
<reference evidence="5 6" key="3">
    <citation type="submission" date="2023-06" db="EMBL/GenBank/DDBJ databases">
        <authorList>
            <person name="Zeman M."/>
            <person name="Kubasova T."/>
            <person name="Jahodarova E."/>
            <person name="Nykrynova M."/>
            <person name="Rychlik I."/>
        </authorList>
    </citation>
    <scope>NUCLEOTIDE SEQUENCE [LARGE SCALE GENOMIC DNA]</scope>
    <source>
        <strain evidence="5 6">ET340</strain>
    </source>
</reference>
<dbReference type="Gene3D" id="2.40.30.170">
    <property type="match status" value="1"/>
</dbReference>
<evidence type="ECO:0000256" key="2">
    <source>
        <dbReference type="ARBA" id="ARBA00023054"/>
    </source>
</evidence>
<evidence type="ECO:0000313" key="6">
    <source>
        <dbReference type="Proteomes" id="UP001529380"/>
    </source>
</evidence>
<feature type="coiled-coil region" evidence="3">
    <location>
        <begin position="113"/>
        <end position="207"/>
    </location>
</feature>
<dbReference type="Gene3D" id="2.40.50.100">
    <property type="match status" value="1"/>
</dbReference>